<dbReference type="Proteomes" id="UP001177670">
    <property type="component" value="Unassembled WGS sequence"/>
</dbReference>
<evidence type="ECO:0000313" key="1">
    <source>
        <dbReference type="EMBL" id="KAK1136789.1"/>
    </source>
</evidence>
<accession>A0AA40KXJ2</accession>
<comment type="caution">
    <text evidence="1">The sequence shown here is derived from an EMBL/GenBank/DDBJ whole genome shotgun (WGS) entry which is preliminary data.</text>
</comment>
<evidence type="ECO:0000313" key="2">
    <source>
        <dbReference type="Proteomes" id="UP001177670"/>
    </source>
</evidence>
<dbReference type="AlphaFoldDB" id="A0AA40KXJ2"/>
<dbReference type="EMBL" id="JAHYIQ010000001">
    <property type="protein sequence ID" value="KAK1136789.1"/>
    <property type="molecule type" value="Genomic_DNA"/>
</dbReference>
<sequence>LKRVIDALDSRFFCSHTRIFDEQISNRDFVLKLVEKSSKNSVVSRVIHFGAVMQQIMKSTKMVTSVHSPPSSNFGHDN</sequence>
<gene>
    <name evidence="1" type="ORF">K0M31_001325</name>
</gene>
<name>A0AA40KXJ2_9HYME</name>
<reference evidence="1" key="1">
    <citation type="submission" date="2021-10" db="EMBL/GenBank/DDBJ databases">
        <title>Melipona bicolor Genome sequencing and assembly.</title>
        <authorList>
            <person name="Araujo N.S."/>
            <person name="Arias M.C."/>
        </authorList>
    </citation>
    <scope>NUCLEOTIDE SEQUENCE</scope>
    <source>
        <strain evidence="1">USP_2M_L1-L4_2017</strain>
        <tissue evidence="1">Whole body</tissue>
    </source>
</reference>
<keyword evidence="2" id="KW-1185">Reference proteome</keyword>
<feature type="non-terminal residue" evidence="1">
    <location>
        <position position="1"/>
    </location>
</feature>
<protein>
    <submittedName>
        <fullName evidence="1">Uncharacterized protein</fullName>
    </submittedName>
</protein>
<proteinExistence type="predicted"/>
<organism evidence="1 2">
    <name type="scientific">Melipona bicolor</name>
    <dbReference type="NCBI Taxonomy" id="60889"/>
    <lineage>
        <taxon>Eukaryota</taxon>
        <taxon>Metazoa</taxon>
        <taxon>Ecdysozoa</taxon>
        <taxon>Arthropoda</taxon>
        <taxon>Hexapoda</taxon>
        <taxon>Insecta</taxon>
        <taxon>Pterygota</taxon>
        <taxon>Neoptera</taxon>
        <taxon>Endopterygota</taxon>
        <taxon>Hymenoptera</taxon>
        <taxon>Apocrita</taxon>
        <taxon>Aculeata</taxon>
        <taxon>Apoidea</taxon>
        <taxon>Anthophila</taxon>
        <taxon>Apidae</taxon>
        <taxon>Melipona</taxon>
    </lineage>
</organism>